<dbReference type="Gramene" id="OPUNC03G03150.1">
    <property type="protein sequence ID" value="OPUNC03G03150.1"/>
    <property type="gene ID" value="OPUNC03G03150"/>
</dbReference>
<dbReference type="GO" id="GO:0005634">
    <property type="term" value="C:nucleus"/>
    <property type="evidence" value="ECO:0007669"/>
    <property type="project" value="UniProtKB-SubCell"/>
</dbReference>
<feature type="binding site" evidence="12">
    <location>
        <position position="269"/>
    </location>
    <ligand>
        <name>Zn(2+)</name>
        <dbReference type="ChEBI" id="CHEBI:29105"/>
        <label>1</label>
    </ligand>
</feature>
<comment type="domain">
    <text evidence="14">The PHD-type zinc finger mediates the binding to H3K4me3.</text>
</comment>
<keyword evidence="19" id="KW-1185">Reference proteome</keyword>
<evidence type="ECO:0000256" key="9">
    <source>
        <dbReference type="ARBA" id="ARBA00023163"/>
    </source>
</evidence>
<feature type="binding site" evidence="12">
    <location>
        <position position="285"/>
    </location>
    <ligand>
        <name>Zn(2+)</name>
        <dbReference type="ChEBI" id="CHEBI:29105"/>
        <label>2</label>
    </ligand>
</feature>
<dbReference type="Gene3D" id="3.30.40.10">
    <property type="entry name" value="Zinc/RING finger domain, C3HC4 (zinc finger)"/>
    <property type="match status" value="1"/>
</dbReference>
<dbReference type="PANTHER" id="PTHR10333">
    <property type="entry name" value="INHIBITOR OF GROWTH PROTEIN"/>
    <property type="match status" value="1"/>
</dbReference>
<dbReference type="eggNOG" id="KOG1973">
    <property type="taxonomic scope" value="Eukaryota"/>
</dbReference>
<evidence type="ECO:0000256" key="13">
    <source>
        <dbReference type="PROSITE-ProRule" id="PRU00146"/>
    </source>
</evidence>
<evidence type="ECO:0000256" key="1">
    <source>
        <dbReference type="ARBA" id="ARBA00004123"/>
    </source>
</evidence>
<protein>
    <recommendedName>
        <fullName evidence="14">PHD finger protein ING</fullName>
    </recommendedName>
</protein>
<feature type="site" description="Histone H3K4me3 binding" evidence="11">
    <location>
        <position position="281"/>
    </location>
</feature>
<feature type="binding site" evidence="12">
    <location>
        <position position="307"/>
    </location>
    <ligand>
        <name>Zn(2+)</name>
        <dbReference type="ChEBI" id="CHEBI:29105"/>
        <label>2</label>
    </ligand>
</feature>
<name>A0A0E0K8N8_ORYPU</name>
<evidence type="ECO:0000313" key="19">
    <source>
        <dbReference type="Proteomes" id="UP000026962"/>
    </source>
</evidence>
<dbReference type="HOGENOM" id="CLU_031900_4_0_1"/>
<feature type="region of interest" description="Disordered" evidence="16">
    <location>
        <begin position="1"/>
        <end position="73"/>
    </location>
</feature>
<reference evidence="18" key="2">
    <citation type="submission" date="2018-05" db="EMBL/GenBank/DDBJ databases">
        <title>OpunRS2 (Oryza punctata Reference Sequence Version 2).</title>
        <authorList>
            <person name="Zhang J."/>
            <person name="Kudrna D."/>
            <person name="Lee S."/>
            <person name="Talag J."/>
            <person name="Welchert J."/>
            <person name="Wing R.A."/>
        </authorList>
    </citation>
    <scope>NUCLEOTIDE SEQUENCE [LARGE SCALE GENOMIC DNA]</scope>
</reference>
<keyword evidence="4 12" id="KW-0479">Metal-binding</keyword>
<dbReference type="InterPro" id="IPR011011">
    <property type="entry name" value="Znf_FYVE_PHD"/>
</dbReference>
<feature type="site" description="Histone H3K4me3 binding" evidence="11">
    <location>
        <position position="277"/>
    </location>
</feature>
<feature type="compositionally biased region" description="Polar residues" evidence="16">
    <location>
        <begin position="33"/>
        <end position="52"/>
    </location>
</feature>
<sequence>MGFLEDFQAKAAAAEEGGGMKRADLQLPPPSSPTTGKARSTSLNGQHHTTTRSGGGKGRGRREEQRGWKGWTLSGSGTEASVEALPAMLQRNYSLMRELDKSLQGVQTGNEQRCQQEIEDIKHGLESGSITYDPAKLKFSDEAIEEQKHCVRIADEKVALASQTYDLVDAHIQQLDQFMRKLEELRQEKEAATTAAAAAASVATGTPVAATVTASAGTSTADNTPKGGRSGERGRGGRKKTAKVPTEQPAPAIDLELPVDPNEPTYCLCNQVSYGEMVACDNNDCKIEWYHFGCVGVKEQPKGKWYCPSCTGFQKKRKGK</sequence>
<feature type="binding site" evidence="12">
    <location>
        <position position="294"/>
    </location>
    <ligand>
        <name>Zn(2+)</name>
        <dbReference type="ChEBI" id="CHEBI:29105"/>
        <label>1</label>
    </ligand>
</feature>
<keyword evidence="6 12" id="KW-0862">Zinc</keyword>
<feature type="binding site" evidence="12">
    <location>
        <position position="267"/>
    </location>
    <ligand>
        <name>Zn(2+)</name>
        <dbReference type="ChEBI" id="CHEBI:29105"/>
        <label>1</label>
    </ligand>
</feature>
<dbReference type="InterPro" id="IPR001965">
    <property type="entry name" value="Znf_PHD"/>
</dbReference>
<dbReference type="OMA" id="QPKGKWF"/>
<dbReference type="PANTHER" id="PTHR10333:SF103">
    <property type="entry name" value="INHIBITOR OF GROWTH PROTEIN 3"/>
    <property type="match status" value="1"/>
</dbReference>
<dbReference type="InterPro" id="IPR028651">
    <property type="entry name" value="ING_fam"/>
</dbReference>
<dbReference type="Proteomes" id="UP000026962">
    <property type="component" value="Chromosome 3"/>
</dbReference>
<evidence type="ECO:0000256" key="4">
    <source>
        <dbReference type="ARBA" id="ARBA00022723"/>
    </source>
</evidence>
<reference evidence="18" key="1">
    <citation type="submission" date="2015-04" db="UniProtKB">
        <authorList>
            <consortium name="EnsemblPlants"/>
        </authorList>
    </citation>
    <scope>IDENTIFICATION</scope>
</reference>
<feature type="binding site" evidence="12">
    <location>
        <position position="291"/>
    </location>
    <ligand>
        <name>Zn(2+)</name>
        <dbReference type="ChEBI" id="CHEBI:29105"/>
        <label>1</label>
    </ligand>
</feature>
<dbReference type="InterPro" id="IPR019787">
    <property type="entry name" value="Znf_PHD-finger"/>
</dbReference>
<dbReference type="PROSITE" id="PS01359">
    <property type="entry name" value="ZF_PHD_1"/>
    <property type="match status" value="1"/>
</dbReference>
<dbReference type="InterPro" id="IPR013083">
    <property type="entry name" value="Znf_RING/FYVE/PHD"/>
</dbReference>
<evidence type="ECO:0000256" key="8">
    <source>
        <dbReference type="ARBA" id="ARBA00023015"/>
    </source>
</evidence>
<feature type="domain" description="PHD-type" evidence="17">
    <location>
        <begin position="264"/>
        <end position="313"/>
    </location>
</feature>
<dbReference type="InterPro" id="IPR024610">
    <property type="entry name" value="ING_N_histone-binding"/>
</dbReference>
<evidence type="ECO:0000256" key="6">
    <source>
        <dbReference type="ARBA" id="ARBA00022833"/>
    </source>
</evidence>
<feature type="region of interest" description="Disordered" evidence="16">
    <location>
        <begin position="213"/>
        <end position="249"/>
    </location>
</feature>
<keyword evidence="3" id="KW-0341">Growth regulation</keyword>
<evidence type="ECO:0000313" key="18">
    <source>
        <dbReference type="EnsemblPlants" id="OPUNC03G03150.1"/>
    </source>
</evidence>
<evidence type="ECO:0000256" key="3">
    <source>
        <dbReference type="ARBA" id="ARBA00022604"/>
    </source>
</evidence>
<organism evidence="18">
    <name type="scientific">Oryza punctata</name>
    <name type="common">Red rice</name>
    <dbReference type="NCBI Taxonomy" id="4537"/>
    <lineage>
        <taxon>Eukaryota</taxon>
        <taxon>Viridiplantae</taxon>
        <taxon>Streptophyta</taxon>
        <taxon>Embryophyta</taxon>
        <taxon>Tracheophyta</taxon>
        <taxon>Spermatophyta</taxon>
        <taxon>Magnoliopsida</taxon>
        <taxon>Liliopsida</taxon>
        <taxon>Poales</taxon>
        <taxon>Poaceae</taxon>
        <taxon>BOP clade</taxon>
        <taxon>Oryzoideae</taxon>
        <taxon>Oryzeae</taxon>
        <taxon>Oryzinae</taxon>
        <taxon>Oryza</taxon>
    </lineage>
</organism>
<dbReference type="Pfam" id="PF12998">
    <property type="entry name" value="ING"/>
    <property type="match status" value="1"/>
</dbReference>
<evidence type="ECO:0000256" key="15">
    <source>
        <dbReference type="SAM" id="Coils"/>
    </source>
</evidence>
<dbReference type="PROSITE" id="PS50016">
    <property type="entry name" value="ZF_PHD_2"/>
    <property type="match status" value="1"/>
</dbReference>
<dbReference type="Gene3D" id="6.10.140.1740">
    <property type="match status" value="1"/>
</dbReference>
<accession>A0A0E0K8N8</accession>
<feature type="coiled-coil region" evidence="15">
    <location>
        <begin position="168"/>
        <end position="202"/>
    </location>
</feature>
<evidence type="ECO:0000256" key="2">
    <source>
        <dbReference type="ARBA" id="ARBA00010210"/>
    </source>
</evidence>
<dbReference type="EnsemblPlants" id="OPUNC03G03150.1">
    <property type="protein sequence ID" value="OPUNC03G03150.1"/>
    <property type="gene ID" value="OPUNC03G03150"/>
</dbReference>
<feature type="binding site" evidence="12">
    <location>
        <position position="310"/>
    </location>
    <ligand>
        <name>Zn(2+)</name>
        <dbReference type="ChEBI" id="CHEBI:29105"/>
        <label>2</label>
    </ligand>
</feature>
<dbReference type="CDD" id="cd17015">
    <property type="entry name" value="ING_plant"/>
    <property type="match status" value="1"/>
</dbReference>
<evidence type="ECO:0000256" key="7">
    <source>
        <dbReference type="ARBA" id="ARBA00022853"/>
    </source>
</evidence>
<comment type="similarity">
    <text evidence="2 14">Belongs to the ING family.</text>
</comment>
<dbReference type="InterPro" id="IPR019786">
    <property type="entry name" value="Zinc_finger_PHD-type_CS"/>
</dbReference>
<keyword evidence="10 14" id="KW-0539">Nucleus</keyword>
<evidence type="ECO:0000256" key="14">
    <source>
        <dbReference type="RuleBase" id="RU361213"/>
    </source>
</evidence>
<dbReference type="AlphaFoldDB" id="A0A0E0K8N8"/>
<comment type="function">
    <text evidence="14">Component of an histone acetyltransferase complex.</text>
</comment>
<evidence type="ECO:0000256" key="16">
    <source>
        <dbReference type="SAM" id="MobiDB-lite"/>
    </source>
</evidence>
<dbReference type="SMART" id="SM00249">
    <property type="entry name" value="PHD"/>
    <property type="match status" value="1"/>
</dbReference>
<comment type="subunit">
    <text evidence="14">Component of an histone acetyltransferase complex. Interacts with H3K4me3 and to a lesser extent with H3K4me2.</text>
</comment>
<evidence type="ECO:0000259" key="17">
    <source>
        <dbReference type="PROSITE" id="PS50016"/>
    </source>
</evidence>
<keyword evidence="9" id="KW-0804">Transcription</keyword>
<evidence type="ECO:0000256" key="5">
    <source>
        <dbReference type="ARBA" id="ARBA00022771"/>
    </source>
</evidence>
<evidence type="ECO:0000256" key="12">
    <source>
        <dbReference type="PIRSR" id="PIRSR628651-51"/>
    </source>
</evidence>
<keyword evidence="5 13" id="KW-0863">Zinc-finger</keyword>
<evidence type="ECO:0000256" key="10">
    <source>
        <dbReference type="ARBA" id="ARBA00023242"/>
    </source>
</evidence>
<feature type="site" description="Histone H3K4me3 binding" evidence="11">
    <location>
        <position position="289"/>
    </location>
</feature>
<keyword evidence="15" id="KW-0175">Coiled coil</keyword>
<dbReference type="GO" id="GO:0008270">
    <property type="term" value="F:zinc ion binding"/>
    <property type="evidence" value="ECO:0007669"/>
    <property type="project" value="UniProtKB-KW"/>
</dbReference>
<dbReference type="SUPFAM" id="SSF57903">
    <property type="entry name" value="FYVE/PHD zinc finger"/>
    <property type="match status" value="1"/>
</dbReference>
<dbReference type="STRING" id="4537.A0A0E0K8N8"/>
<keyword evidence="7 14" id="KW-0156">Chromatin regulator</keyword>
<feature type="binding site" evidence="12">
    <location>
        <position position="280"/>
    </location>
    <ligand>
        <name>Zn(2+)</name>
        <dbReference type="ChEBI" id="CHEBI:29105"/>
        <label>2</label>
    </ligand>
</feature>
<proteinExistence type="inferred from homology"/>
<evidence type="ECO:0000256" key="11">
    <source>
        <dbReference type="PIRSR" id="PIRSR628651-50"/>
    </source>
</evidence>
<comment type="subcellular location">
    <subcellularLocation>
        <location evidence="1 14">Nucleus</location>
    </subcellularLocation>
</comment>
<dbReference type="GO" id="GO:0006325">
    <property type="term" value="P:chromatin organization"/>
    <property type="evidence" value="ECO:0007669"/>
    <property type="project" value="UniProtKB-KW"/>
</dbReference>
<dbReference type="CDD" id="cd15587">
    <property type="entry name" value="PHD_Yng1p_like"/>
    <property type="match status" value="1"/>
</dbReference>
<dbReference type="SMART" id="SM01408">
    <property type="entry name" value="ING"/>
    <property type="match status" value="1"/>
</dbReference>
<keyword evidence="8" id="KW-0805">Transcription regulation</keyword>
<feature type="site" description="Histone H3K4me3 binding" evidence="11">
    <location>
        <position position="266"/>
    </location>
</feature>
<dbReference type="FunFam" id="3.30.40.10:FF:000021">
    <property type="entry name" value="Inhibitor of growth 2b"/>
    <property type="match status" value="1"/>
</dbReference>